<dbReference type="RefSeq" id="XP_029233709.1">
    <property type="nucleotide sequence ID" value="XM_029386427.1"/>
</dbReference>
<gene>
    <name evidence="1" type="ORF">TraAM80_09763</name>
</gene>
<evidence type="ECO:0000313" key="2">
    <source>
        <dbReference type="Proteomes" id="UP000283634"/>
    </source>
</evidence>
<dbReference type="Proteomes" id="UP000283634">
    <property type="component" value="Unassembled WGS sequence"/>
</dbReference>
<organism evidence="1 2">
    <name type="scientific">Trypanosoma rangeli</name>
    <dbReference type="NCBI Taxonomy" id="5698"/>
    <lineage>
        <taxon>Eukaryota</taxon>
        <taxon>Discoba</taxon>
        <taxon>Euglenozoa</taxon>
        <taxon>Kinetoplastea</taxon>
        <taxon>Metakinetoplastina</taxon>
        <taxon>Trypanosomatida</taxon>
        <taxon>Trypanosomatidae</taxon>
        <taxon>Trypanosoma</taxon>
        <taxon>Herpetosoma</taxon>
    </lineage>
</organism>
<reference evidence="1 2" key="1">
    <citation type="journal article" date="2018" name="BMC Genomics">
        <title>Genomic comparison of Trypanosoma conorhini and Trypanosoma rangeli to Trypanosoma cruzi strains of high and low virulence.</title>
        <authorList>
            <person name="Bradwell K.R."/>
            <person name="Koparde V.N."/>
            <person name="Matveyev A.V."/>
            <person name="Serrano M.G."/>
            <person name="Alves J.M."/>
            <person name="Parikh H."/>
            <person name="Huang B."/>
            <person name="Lee V."/>
            <person name="Espinosa-Alvarez O."/>
            <person name="Ortiz P.A."/>
            <person name="Costa-Martins A.G."/>
            <person name="Teixeira M.M."/>
            <person name="Buck G.A."/>
        </authorList>
    </citation>
    <scope>NUCLEOTIDE SEQUENCE [LARGE SCALE GENOMIC DNA]</scope>
    <source>
        <strain evidence="1 2">AM80</strain>
    </source>
</reference>
<protein>
    <submittedName>
        <fullName evidence="1">Uncharacterized protein</fullName>
    </submittedName>
</protein>
<sequence>MSCTRQFSSANEARDAALLVVQRRHPLFKGQRLVTRNRTRLCKDSEELWVPQHGGRVHEPLQRGPIHCFALAPSCNALTIRHGERNGCVIRTKADHAMSKHQTKMPLGPVQLRRHFKDPSAAAAARLTPESVGSAVGSVRCMPLHINALVPSKHSALRKITRHDKLGIRK</sequence>
<accession>A0A3R7JWB5</accession>
<dbReference type="AlphaFoldDB" id="A0A3R7JWB5"/>
<dbReference type="GeneID" id="40333696"/>
<keyword evidence="2" id="KW-1185">Reference proteome</keyword>
<comment type="caution">
    <text evidence="1">The sequence shown here is derived from an EMBL/GenBank/DDBJ whole genome shotgun (WGS) entry which is preliminary data.</text>
</comment>
<evidence type="ECO:0000313" key="1">
    <source>
        <dbReference type="EMBL" id="RNE96497.1"/>
    </source>
</evidence>
<dbReference type="EMBL" id="MKGL01000681">
    <property type="protein sequence ID" value="RNE96497.1"/>
    <property type="molecule type" value="Genomic_DNA"/>
</dbReference>
<name>A0A3R7JWB5_TRYRA</name>
<proteinExistence type="predicted"/>